<sequence length="113" mass="12333">QGSHIFRGPFSPSYNNVGFSLFCGSGDYTCPLVTTCLAKSIRTPEKEMGSIFFLVKATLTYLISPEDAWCNINILGEVSFLEDFRETDPYCVSLGGKQKTPASSPTAKIVLLP</sequence>
<organism evidence="1 2">
    <name type="scientific">Araneus ventricosus</name>
    <name type="common">Orbweaver spider</name>
    <name type="synonym">Epeira ventricosa</name>
    <dbReference type="NCBI Taxonomy" id="182803"/>
    <lineage>
        <taxon>Eukaryota</taxon>
        <taxon>Metazoa</taxon>
        <taxon>Ecdysozoa</taxon>
        <taxon>Arthropoda</taxon>
        <taxon>Chelicerata</taxon>
        <taxon>Arachnida</taxon>
        <taxon>Araneae</taxon>
        <taxon>Araneomorphae</taxon>
        <taxon>Entelegynae</taxon>
        <taxon>Araneoidea</taxon>
        <taxon>Araneidae</taxon>
        <taxon>Araneus</taxon>
    </lineage>
</organism>
<comment type="caution">
    <text evidence="1">The sequence shown here is derived from an EMBL/GenBank/DDBJ whole genome shotgun (WGS) entry which is preliminary data.</text>
</comment>
<proteinExistence type="predicted"/>
<reference evidence="1 2" key="1">
    <citation type="journal article" date="2019" name="Sci. Rep.">
        <title>Orb-weaving spider Araneus ventricosus genome elucidates the spidroin gene catalogue.</title>
        <authorList>
            <person name="Kono N."/>
            <person name="Nakamura H."/>
            <person name="Ohtoshi R."/>
            <person name="Moran D.A.P."/>
            <person name="Shinohara A."/>
            <person name="Yoshida Y."/>
            <person name="Fujiwara M."/>
            <person name="Mori M."/>
            <person name="Tomita M."/>
            <person name="Arakawa K."/>
        </authorList>
    </citation>
    <scope>NUCLEOTIDE SEQUENCE [LARGE SCALE GENOMIC DNA]</scope>
</reference>
<feature type="non-terminal residue" evidence="1">
    <location>
        <position position="1"/>
    </location>
</feature>
<accession>A0A4Y2S2W0</accession>
<dbReference type="AlphaFoldDB" id="A0A4Y2S2W0"/>
<dbReference type="Proteomes" id="UP000499080">
    <property type="component" value="Unassembled WGS sequence"/>
</dbReference>
<name>A0A4Y2S2W0_ARAVE</name>
<dbReference type="EMBL" id="BGPR01019576">
    <property type="protein sequence ID" value="GBN82331.1"/>
    <property type="molecule type" value="Genomic_DNA"/>
</dbReference>
<protein>
    <submittedName>
        <fullName evidence="1">Uncharacterized protein</fullName>
    </submittedName>
</protein>
<evidence type="ECO:0000313" key="2">
    <source>
        <dbReference type="Proteomes" id="UP000499080"/>
    </source>
</evidence>
<evidence type="ECO:0000313" key="1">
    <source>
        <dbReference type="EMBL" id="GBN82331.1"/>
    </source>
</evidence>
<keyword evidence="2" id="KW-1185">Reference proteome</keyword>
<gene>
    <name evidence="1" type="ORF">AVEN_198602_1</name>
</gene>